<dbReference type="Pfam" id="PF10502">
    <property type="entry name" value="Peptidase_S26"/>
    <property type="match status" value="1"/>
</dbReference>
<reference evidence="2" key="1">
    <citation type="submission" date="2020-05" db="EMBL/GenBank/DDBJ databases">
        <authorList>
            <person name="Chiriac C."/>
            <person name="Salcher M."/>
            <person name="Ghai R."/>
            <person name="Kavagutti S V."/>
        </authorList>
    </citation>
    <scope>NUCLEOTIDE SEQUENCE</scope>
</reference>
<feature type="domain" description="Peptidase S26" evidence="1">
    <location>
        <begin position="49"/>
        <end position="84"/>
    </location>
</feature>
<evidence type="ECO:0000313" key="3">
    <source>
        <dbReference type="EMBL" id="CAB4821898.1"/>
    </source>
</evidence>
<proteinExistence type="predicted"/>
<dbReference type="AlphaFoldDB" id="A0A6J6MYK4"/>
<dbReference type="Gene3D" id="2.10.109.10">
    <property type="entry name" value="Umud Fragment, subunit A"/>
    <property type="match status" value="1"/>
</dbReference>
<dbReference type="SUPFAM" id="SSF51306">
    <property type="entry name" value="LexA/Signal peptidase"/>
    <property type="match status" value="1"/>
</dbReference>
<organism evidence="2">
    <name type="scientific">freshwater metagenome</name>
    <dbReference type="NCBI Taxonomy" id="449393"/>
    <lineage>
        <taxon>unclassified sequences</taxon>
        <taxon>metagenomes</taxon>
        <taxon>ecological metagenomes</taxon>
    </lineage>
</organism>
<dbReference type="CDD" id="cd06530">
    <property type="entry name" value="S26_SPase_I"/>
    <property type="match status" value="1"/>
</dbReference>
<gene>
    <name evidence="2" type="ORF">UFOPK2359_00500</name>
    <name evidence="3" type="ORF">UFOPK3167_00339</name>
</gene>
<evidence type="ECO:0000259" key="1">
    <source>
        <dbReference type="Pfam" id="PF10502"/>
    </source>
</evidence>
<accession>A0A6J6MYK4</accession>
<dbReference type="EMBL" id="CAEZXG010000021">
    <property type="protein sequence ID" value="CAB4678088.1"/>
    <property type="molecule type" value="Genomic_DNA"/>
</dbReference>
<name>A0A6J6MYK4_9ZZZZ</name>
<sequence length="89" mass="10213">MAPTYNDGDWLLVLWISEAPDRAPLGSIAVIEREDRPGIFLVKRIQKAHAGNYWVEGDNSESTDSRSWGWIPPSEIVGRVLFRYRKNKL</sequence>
<dbReference type="GO" id="GO:0006465">
    <property type="term" value="P:signal peptide processing"/>
    <property type="evidence" value="ECO:0007669"/>
    <property type="project" value="InterPro"/>
</dbReference>
<dbReference type="EMBL" id="CAFABF010000008">
    <property type="protein sequence ID" value="CAB4821898.1"/>
    <property type="molecule type" value="Genomic_DNA"/>
</dbReference>
<evidence type="ECO:0000313" key="2">
    <source>
        <dbReference type="EMBL" id="CAB4678088.1"/>
    </source>
</evidence>
<dbReference type="InterPro" id="IPR019533">
    <property type="entry name" value="Peptidase_S26"/>
</dbReference>
<dbReference type="GO" id="GO:0004252">
    <property type="term" value="F:serine-type endopeptidase activity"/>
    <property type="evidence" value="ECO:0007669"/>
    <property type="project" value="InterPro"/>
</dbReference>
<dbReference type="InterPro" id="IPR036286">
    <property type="entry name" value="LexA/Signal_pep-like_sf"/>
</dbReference>
<protein>
    <submittedName>
        <fullName evidence="2">Unannotated protein</fullName>
    </submittedName>
</protein>